<sequence>MNLSTITLPQTPSDVEIAEDATNTFAAKDRDFTVALPDELLMQIFIVYQNWTRIHFDGPRPIWLIITQICRRWRNIALAFPIYWNVVPTYHLGCTEAMISRSQNVPVSIDFSIKRWNQVDTIPPGAEIALQQVHRASNIHIFLNRGAIDQVVERLNDAQMPLLTEFKLIFKRGNTNVLESYDLPVSFLRADHAPLLSAMRLSHCGLSFDTVVPPNNITRLEFAHIPRLRRPTTSRYRDLLSGMPQLEVFIVDYAGPLLDDLASDRKVSLPCLRHLTLVDTIRSCVTFGHHLDLPSSASLRLLAVQDIAPGSAEFGLAASLERDIVNLVDQHCAGWRKERAAASEELTTLHIDESLFMSLSVRLGGDDMEAEAPPLSRASPAYDIAVSWPRVPEFPRVAAAVLMSRLCDSLPTMHVHTMRVDGPFSISARRWNVTFGAMERVRAVSLVGDAVYGFVEAFSQFDTKHSGSYNSSRLFPALDDLTIDCAELVGADGQSAIYDALKDGLRRRRESRDGKKMDLHIPGRVLPGSQADELAVDANVDRLPKSAASVPDIHFPHDPGFSGQIYHDGDLDGI</sequence>
<proteinExistence type="predicted"/>
<comment type="caution">
    <text evidence="1">The sequence shown here is derived from an EMBL/GenBank/DDBJ whole genome shotgun (WGS) entry which is preliminary data.</text>
</comment>
<dbReference type="STRING" id="135208.A0A4Y9ZUL4"/>
<dbReference type="AlphaFoldDB" id="A0A4Y9ZUL4"/>
<name>A0A4Y9ZUL4_9AGAM</name>
<evidence type="ECO:0000313" key="1">
    <source>
        <dbReference type="EMBL" id="TFY77757.1"/>
    </source>
</evidence>
<protein>
    <submittedName>
        <fullName evidence="1">Uncharacterized protein</fullName>
    </submittedName>
</protein>
<dbReference type="Proteomes" id="UP000298061">
    <property type="component" value="Unassembled WGS sequence"/>
</dbReference>
<dbReference type="OrthoDB" id="3139566at2759"/>
<gene>
    <name evidence="1" type="ORF">EWM64_g6253</name>
</gene>
<dbReference type="EMBL" id="SFCI01000831">
    <property type="protein sequence ID" value="TFY77757.1"/>
    <property type="molecule type" value="Genomic_DNA"/>
</dbReference>
<organism evidence="1 2">
    <name type="scientific">Hericium alpestre</name>
    <dbReference type="NCBI Taxonomy" id="135208"/>
    <lineage>
        <taxon>Eukaryota</taxon>
        <taxon>Fungi</taxon>
        <taxon>Dikarya</taxon>
        <taxon>Basidiomycota</taxon>
        <taxon>Agaricomycotina</taxon>
        <taxon>Agaricomycetes</taxon>
        <taxon>Russulales</taxon>
        <taxon>Hericiaceae</taxon>
        <taxon>Hericium</taxon>
    </lineage>
</organism>
<reference evidence="1 2" key="1">
    <citation type="submission" date="2019-02" db="EMBL/GenBank/DDBJ databases">
        <title>Genome sequencing of the rare red list fungi Hericium alpestre (H. flagellum).</title>
        <authorList>
            <person name="Buettner E."/>
            <person name="Kellner H."/>
        </authorList>
    </citation>
    <scope>NUCLEOTIDE SEQUENCE [LARGE SCALE GENOMIC DNA]</scope>
    <source>
        <strain evidence="1 2">DSM 108284</strain>
    </source>
</reference>
<keyword evidence="2" id="KW-1185">Reference proteome</keyword>
<evidence type="ECO:0000313" key="2">
    <source>
        <dbReference type="Proteomes" id="UP000298061"/>
    </source>
</evidence>
<accession>A0A4Y9ZUL4</accession>